<dbReference type="Gene3D" id="1.10.630.10">
    <property type="entry name" value="Cytochrome P450"/>
    <property type="match status" value="1"/>
</dbReference>
<evidence type="ECO:0000256" key="7">
    <source>
        <dbReference type="ARBA" id="ARBA00022723"/>
    </source>
</evidence>
<evidence type="ECO:0000256" key="4">
    <source>
        <dbReference type="ARBA" id="ARBA00010617"/>
    </source>
</evidence>
<evidence type="ECO:0000256" key="10">
    <source>
        <dbReference type="ARBA" id="ARBA00023004"/>
    </source>
</evidence>
<evidence type="ECO:0000256" key="13">
    <source>
        <dbReference type="PIRSR" id="PIRSR602401-1"/>
    </source>
</evidence>
<evidence type="ECO:0000256" key="14">
    <source>
        <dbReference type="RuleBase" id="RU000461"/>
    </source>
</evidence>
<evidence type="ECO:0000313" key="16">
    <source>
        <dbReference type="Proteomes" id="UP001385951"/>
    </source>
</evidence>
<comment type="subcellular location">
    <subcellularLocation>
        <location evidence="2">Membrane</location>
    </subcellularLocation>
</comment>
<keyword evidence="6" id="KW-0812">Transmembrane</keyword>
<dbReference type="PANTHER" id="PTHR46300">
    <property type="entry name" value="P450, PUTATIVE (EUROFUNG)-RELATED-RELATED"/>
    <property type="match status" value="1"/>
</dbReference>
<evidence type="ECO:0000256" key="6">
    <source>
        <dbReference type="ARBA" id="ARBA00022692"/>
    </source>
</evidence>
<keyword evidence="10 13" id="KW-0408">Iron</keyword>
<comment type="caution">
    <text evidence="15">The sequence shown here is derived from an EMBL/GenBank/DDBJ whole genome shotgun (WGS) entry which is preliminary data.</text>
</comment>
<keyword evidence="11 14" id="KW-0503">Monooxygenase</keyword>
<evidence type="ECO:0000256" key="5">
    <source>
        <dbReference type="ARBA" id="ARBA00022617"/>
    </source>
</evidence>
<keyword evidence="12" id="KW-0472">Membrane</keyword>
<keyword evidence="9 14" id="KW-0560">Oxidoreductase</keyword>
<keyword evidence="5 13" id="KW-0349">Heme</keyword>
<evidence type="ECO:0008006" key="17">
    <source>
        <dbReference type="Google" id="ProtNLM"/>
    </source>
</evidence>
<dbReference type="GO" id="GO:0005506">
    <property type="term" value="F:iron ion binding"/>
    <property type="evidence" value="ECO:0007669"/>
    <property type="project" value="InterPro"/>
</dbReference>
<comment type="pathway">
    <text evidence="3">Secondary metabolite biosynthesis.</text>
</comment>
<dbReference type="InterPro" id="IPR050364">
    <property type="entry name" value="Cytochrome_P450_fung"/>
</dbReference>
<dbReference type="GO" id="GO:0016020">
    <property type="term" value="C:membrane"/>
    <property type="evidence" value="ECO:0007669"/>
    <property type="project" value="UniProtKB-SubCell"/>
</dbReference>
<dbReference type="GO" id="GO:0016705">
    <property type="term" value="F:oxidoreductase activity, acting on paired donors, with incorporation or reduction of molecular oxygen"/>
    <property type="evidence" value="ECO:0007669"/>
    <property type="project" value="InterPro"/>
</dbReference>
<gene>
    <name evidence="15" type="ORF">QCA50_013116</name>
</gene>
<dbReference type="EMBL" id="JASBNA010000029">
    <property type="protein sequence ID" value="KAK7683740.1"/>
    <property type="molecule type" value="Genomic_DNA"/>
</dbReference>
<keyword evidence="7 13" id="KW-0479">Metal-binding</keyword>
<feature type="binding site" description="axial binding residue" evidence="13">
    <location>
        <position position="126"/>
    </location>
    <ligand>
        <name>heme</name>
        <dbReference type="ChEBI" id="CHEBI:30413"/>
    </ligand>
    <ligandPart>
        <name>Fe</name>
        <dbReference type="ChEBI" id="CHEBI:18248"/>
    </ligandPart>
</feature>
<dbReference type="Proteomes" id="UP001385951">
    <property type="component" value="Unassembled WGS sequence"/>
</dbReference>
<dbReference type="GO" id="GO:0020037">
    <property type="term" value="F:heme binding"/>
    <property type="evidence" value="ECO:0007669"/>
    <property type="project" value="InterPro"/>
</dbReference>
<protein>
    <recommendedName>
        <fullName evidence="17">Cytochrome P450</fullName>
    </recommendedName>
</protein>
<evidence type="ECO:0000256" key="3">
    <source>
        <dbReference type="ARBA" id="ARBA00005179"/>
    </source>
</evidence>
<dbReference type="PRINTS" id="PR00463">
    <property type="entry name" value="EP450I"/>
</dbReference>
<dbReference type="InterPro" id="IPR001128">
    <property type="entry name" value="Cyt_P450"/>
</dbReference>
<dbReference type="InterPro" id="IPR017972">
    <property type="entry name" value="Cyt_P450_CS"/>
</dbReference>
<reference evidence="15 16" key="1">
    <citation type="submission" date="2022-09" db="EMBL/GenBank/DDBJ databases">
        <authorList>
            <person name="Palmer J.M."/>
        </authorList>
    </citation>
    <scope>NUCLEOTIDE SEQUENCE [LARGE SCALE GENOMIC DNA]</scope>
    <source>
        <strain evidence="15 16">DSM 7382</strain>
    </source>
</reference>
<evidence type="ECO:0000313" key="15">
    <source>
        <dbReference type="EMBL" id="KAK7683740.1"/>
    </source>
</evidence>
<evidence type="ECO:0000256" key="9">
    <source>
        <dbReference type="ARBA" id="ARBA00023002"/>
    </source>
</evidence>
<dbReference type="PROSITE" id="PS00086">
    <property type="entry name" value="CYTOCHROME_P450"/>
    <property type="match status" value="1"/>
</dbReference>
<organism evidence="15 16">
    <name type="scientific">Cerrena zonata</name>
    <dbReference type="NCBI Taxonomy" id="2478898"/>
    <lineage>
        <taxon>Eukaryota</taxon>
        <taxon>Fungi</taxon>
        <taxon>Dikarya</taxon>
        <taxon>Basidiomycota</taxon>
        <taxon>Agaricomycotina</taxon>
        <taxon>Agaricomycetes</taxon>
        <taxon>Polyporales</taxon>
        <taxon>Cerrenaceae</taxon>
        <taxon>Cerrena</taxon>
    </lineage>
</organism>
<accession>A0AAW0G3V2</accession>
<dbReference type="PRINTS" id="PR00385">
    <property type="entry name" value="P450"/>
</dbReference>
<evidence type="ECO:0000256" key="11">
    <source>
        <dbReference type="ARBA" id="ARBA00023033"/>
    </source>
</evidence>
<dbReference type="GO" id="GO:0004497">
    <property type="term" value="F:monooxygenase activity"/>
    <property type="evidence" value="ECO:0007669"/>
    <property type="project" value="UniProtKB-KW"/>
</dbReference>
<keyword evidence="8" id="KW-1133">Transmembrane helix</keyword>
<dbReference type="SUPFAM" id="SSF48264">
    <property type="entry name" value="Cytochrome P450"/>
    <property type="match status" value="1"/>
</dbReference>
<keyword evidence="16" id="KW-1185">Reference proteome</keyword>
<evidence type="ECO:0000256" key="2">
    <source>
        <dbReference type="ARBA" id="ARBA00004370"/>
    </source>
</evidence>
<evidence type="ECO:0000256" key="1">
    <source>
        <dbReference type="ARBA" id="ARBA00001971"/>
    </source>
</evidence>
<dbReference type="Pfam" id="PF00067">
    <property type="entry name" value="p450"/>
    <property type="match status" value="1"/>
</dbReference>
<comment type="cofactor">
    <cofactor evidence="1 13">
        <name>heme</name>
        <dbReference type="ChEBI" id="CHEBI:30413"/>
    </cofactor>
</comment>
<comment type="similarity">
    <text evidence="4 14">Belongs to the cytochrome P450 family.</text>
</comment>
<sequence length="208" mass="23505">MLHYPHVIKKAQAELDRVIGQDRLPEFDDKESLPYIQAIVNETLRWRPVAVLGGTPHAVIEDDEYNGMFIPKGSTIFANMYGIMQDPDLFPNPEEYIPERFVPGSTLFNPILQPFDLPFGFGRRVCPGMHLARNSIFITVARILWAFDISPPVDSNGEFVLPDPSNFTDGFNSRPIPFGCNLKPRSGKIRELIMKEGEAANESLAEWD</sequence>
<evidence type="ECO:0000256" key="12">
    <source>
        <dbReference type="ARBA" id="ARBA00023136"/>
    </source>
</evidence>
<evidence type="ECO:0000256" key="8">
    <source>
        <dbReference type="ARBA" id="ARBA00022989"/>
    </source>
</evidence>
<name>A0AAW0G3V2_9APHY</name>
<proteinExistence type="inferred from homology"/>
<dbReference type="InterPro" id="IPR002401">
    <property type="entry name" value="Cyt_P450_E_grp-I"/>
</dbReference>
<dbReference type="InterPro" id="IPR036396">
    <property type="entry name" value="Cyt_P450_sf"/>
</dbReference>
<dbReference type="AlphaFoldDB" id="A0AAW0G3V2"/>